<evidence type="ECO:0000313" key="2">
    <source>
        <dbReference type="EMBL" id="PIK43192.1"/>
    </source>
</evidence>
<accession>A0A2G8K5C6</accession>
<dbReference type="Proteomes" id="UP000230750">
    <property type="component" value="Unassembled WGS sequence"/>
</dbReference>
<proteinExistence type="predicted"/>
<gene>
    <name evidence="2" type="ORF">BSL78_19948</name>
</gene>
<name>A0A2G8K5C6_STIJA</name>
<evidence type="ECO:0000313" key="3">
    <source>
        <dbReference type="Proteomes" id="UP000230750"/>
    </source>
</evidence>
<sequence>MEEGPLEDTLEETRGTENTEEDYTFHSLVPQETISESLDTTPSKVNRSSHDVDKGVKSVQNLGIDRRSFHPAVSPARFFTEVRGHQSGGSLDSMREEQSHQHGSERSEMSSQLMTVETGIMEEPELTFQTTFDTNMTLESVVGEHAEGSSNFASHSESLLSFMKHEEQFAHSTPMKSDSQTVMLRMGLLSDQKTQTD</sequence>
<organism evidence="2 3">
    <name type="scientific">Stichopus japonicus</name>
    <name type="common">Sea cucumber</name>
    <dbReference type="NCBI Taxonomy" id="307972"/>
    <lineage>
        <taxon>Eukaryota</taxon>
        <taxon>Metazoa</taxon>
        <taxon>Echinodermata</taxon>
        <taxon>Eleutherozoa</taxon>
        <taxon>Echinozoa</taxon>
        <taxon>Holothuroidea</taxon>
        <taxon>Aspidochirotacea</taxon>
        <taxon>Aspidochirotida</taxon>
        <taxon>Stichopodidae</taxon>
        <taxon>Apostichopus</taxon>
    </lineage>
</organism>
<feature type="region of interest" description="Disordered" evidence="1">
    <location>
        <begin position="84"/>
        <end position="110"/>
    </location>
</feature>
<protein>
    <submittedName>
        <fullName evidence="2">Uncharacterized protein</fullName>
    </submittedName>
</protein>
<feature type="compositionally biased region" description="Basic and acidic residues" evidence="1">
    <location>
        <begin position="93"/>
        <end position="108"/>
    </location>
</feature>
<evidence type="ECO:0000256" key="1">
    <source>
        <dbReference type="SAM" id="MobiDB-lite"/>
    </source>
</evidence>
<reference evidence="2 3" key="1">
    <citation type="journal article" date="2017" name="PLoS Biol.">
        <title>The sea cucumber genome provides insights into morphological evolution and visceral regeneration.</title>
        <authorList>
            <person name="Zhang X."/>
            <person name="Sun L."/>
            <person name="Yuan J."/>
            <person name="Sun Y."/>
            <person name="Gao Y."/>
            <person name="Zhang L."/>
            <person name="Li S."/>
            <person name="Dai H."/>
            <person name="Hamel J.F."/>
            <person name="Liu C."/>
            <person name="Yu Y."/>
            <person name="Liu S."/>
            <person name="Lin W."/>
            <person name="Guo K."/>
            <person name="Jin S."/>
            <person name="Xu P."/>
            <person name="Storey K.B."/>
            <person name="Huan P."/>
            <person name="Zhang T."/>
            <person name="Zhou Y."/>
            <person name="Zhang J."/>
            <person name="Lin C."/>
            <person name="Li X."/>
            <person name="Xing L."/>
            <person name="Huo D."/>
            <person name="Sun M."/>
            <person name="Wang L."/>
            <person name="Mercier A."/>
            <person name="Li F."/>
            <person name="Yang H."/>
            <person name="Xiang J."/>
        </authorList>
    </citation>
    <scope>NUCLEOTIDE SEQUENCE [LARGE SCALE GENOMIC DNA]</scope>
    <source>
        <strain evidence="2">Shaxun</strain>
        <tissue evidence="2">Muscle</tissue>
    </source>
</reference>
<feature type="region of interest" description="Disordered" evidence="1">
    <location>
        <begin position="1"/>
        <end position="56"/>
    </location>
</feature>
<comment type="caution">
    <text evidence="2">The sequence shown here is derived from an EMBL/GenBank/DDBJ whole genome shotgun (WGS) entry which is preliminary data.</text>
</comment>
<dbReference type="EMBL" id="MRZV01000867">
    <property type="protein sequence ID" value="PIK43192.1"/>
    <property type="molecule type" value="Genomic_DNA"/>
</dbReference>
<keyword evidence="3" id="KW-1185">Reference proteome</keyword>
<feature type="compositionally biased region" description="Acidic residues" evidence="1">
    <location>
        <begin position="1"/>
        <end position="10"/>
    </location>
</feature>
<dbReference type="AlphaFoldDB" id="A0A2G8K5C6"/>
<feature type="compositionally biased region" description="Polar residues" evidence="1">
    <location>
        <begin position="30"/>
        <end position="46"/>
    </location>
</feature>